<dbReference type="GO" id="GO:0005886">
    <property type="term" value="C:plasma membrane"/>
    <property type="evidence" value="ECO:0007669"/>
    <property type="project" value="UniProtKB-SubCell"/>
</dbReference>
<proteinExistence type="predicted"/>
<dbReference type="AlphaFoldDB" id="E2AJZ1"/>
<dbReference type="EMBL" id="GL440100">
    <property type="protein sequence ID" value="EFN66307.1"/>
    <property type="molecule type" value="Genomic_DNA"/>
</dbReference>
<evidence type="ECO:0000256" key="6">
    <source>
        <dbReference type="ARBA" id="ARBA00022989"/>
    </source>
</evidence>
<dbReference type="GO" id="GO:0007165">
    <property type="term" value="P:signal transduction"/>
    <property type="evidence" value="ECO:0007669"/>
    <property type="project" value="UniProtKB-KW"/>
</dbReference>
<accession>E2AJZ1</accession>
<comment type="subcellular location">
    <subcellularLocation>
        <location evidence="1">Cell membrane</location>
        <topology evidence="1">Multi-pass membrane protein</topology>
    </subcellularLocation>
</comment>
<sequence length="107" mass="12351">MIATIGLSVTLLQIAQLHNLMDTTKYFVYIFAQLFHLFCFSFQGQKLIDHSLQICYKIYNSAWYEIPVKGQKLLLITMRKSTKASTVTACKIYVYSLQSFTTVKHLS</sequence>
<dbReference type="PANTHER" id="PTHR21137">
    <property type="entry name" value="ODORANT RECEPTOR"/>
    <property type="match status" value="1"/>
</dbReference>
<evidence type="ECO:0000313" key="11">
    <source>
        <dbReference type="Proteomes" id="UP000000311"/>
    </source>
</evidence>
<evidence type="ECO:0000256" key="8">
    <source>
        <dbReference type="ARBA" id="ARBA00023170"/>
    </source>
</evidence>
<evidence type="ECO:0000256" key="9">
    <source>
        <dbReference type="ARBA" id="ARBA00023224"/>
    </source>
</evidence>
<keyword evidence="8" id="KW-0675">Receptor</keyword>
<evidence type="ECO:0000256" key="4">
    <source>
        <dbReference type="ARBA" id="ARBA00022692"/>
    </source>
</evidence>
<protein>
    <submittedName>
        <fullName evidence="10">Uncharacterized protein</fullName>
    </submittedName>
</protein>
<evidence type="ECO:0000256" key="1">
    <source>
        <dbReference type="ARBA" id="ARBA00004651"/>
    </source>
</evidence>
<keyword evidence="2" id="KW-1003">Cell membrane</keyword>
<dbReference type="OrthoDB" id="7696577at2759"/>
<keyword evidence="3" id="KW-0716">Sensory transduction</keyword>
<dbReference type="OMA" id="NSAWYEI"/>
<evidence type="ECO:0000256" key="2">
    <source>
        <dbReference type="ARBA" id="ARBA00022475"/>
    </source>
</evidence>
<keyword evidence="9" id="KW-0807">Transducer</keyword>
<evidence type="ECO:0000256" key="5">
    <source>
        <dbReference type="ARBA" id="ARBA00022725"/>
    </source>
</evidence>
<evidence type="ECO:0000313" key="10">
    <source>
        <dbReference type="EMBL" id="EFN66307.1"/>
    </source>
</evidence>
<dbReference type="Proteomes" id="UP000000311">
    <property type="component" value="Unassembled WGS sequence"/>
</dbReference>
<keyword evidence="11" id="KW-1185">Reference proteome</keyword>
<organism evidence="11">
    <name type="scientific">Camponotus floridanus</name>
    <name type="common">Florida carpenter ant</name>
    <dbReference type="NCBI Taxonomy" id="104421"/>
    <lineage>
        <taxon>Eukaryota</taxon>
        <taxon>Metazoa</taxon>
        <taxon>Ecdysozoa</taxon>
        <taxon>Arthropoda</taxon>
        <taxon>Hexapoda</taxon>
        <taxon>Insecta</taxon>
        <taxon>Pterygota</taxon>
        <taxon>Neoptera</taxon>
        <taxon>Endopterygota</taxon>
        <taxon>Hymenoptera</taxon>
        <taxon>Apocrita</taxon>
        <taxon>Aculeata</taxon>
        <taxon>Formicoidea</taxon>
        <taxon>Formicidae</taxon>
        <taxon>Formicinae</taxon>
        <taxon>Camponotus</taxon>
    </lineage>
</organism>
<name>E2AJZ1_CAMFO</name>
<evidence type="ECO:0000256" key="7">
    <source>
        <dbReference type="ARBA" id="ARBA00023136"/>
    </source>
</evidence>
<dbReference type="Pfam" id="PF02949">
    <property type="entry name" value="7tm_6"/>
    <property type="match status" value="1"/>
</dbReference>
<dbReference type="InParanoid" id="E2AJZ1"/>
<keyword evidence="7" id="KW-0472">Membrane</keyword>
<dbReference type="PANTHER" id="PTHR21137:SF35">
    <property type="entry name" value="ODORANT RECEPTOR 19A-RELATED"/>
    <property type="match status" value="1"/>
</dbReference>
<keyword evidence="4" id="KW-0812">Transmembrane</keyword>
<dbReference type="GO" id="GO:0004984">
    <property type="term" value="F:olfactory receptor activity"/>
    <property type="evidence" value="ECO:0007669"/>
    <property type="project" value="InterPro"/>
</dbReference>
<keyword evidence="6" id="KW-1133">Transmembrane helix</keyword>
<keyword evidence="5" id="KW-0552">Olfaction</keyword>
<dbReference type="InterPro" id="IPR004117">
    <property type="entry name" value="7tm6_olfct_rcpt"/>
</dbReference>
<reference evidence="10 11" key="1">
    <citation type="journal article" date="2010" name="Science">
        <title>Genomic comparison of the ants Camponotus floridanus and Harpegnathos saltator.</title>
        <authorList>
            <person name="Bonasio R."/>
            <person name="Zhang G."/>
            <person name="Ye C."/>
            <person name="Mutti N.S."/>
            <person name="Fang X."/>
            <person name="Qin N."/>
            <person name="Donahue G."/>
            <person name="Yang P."/>
            <person name="Li Q."/>
            <person name="Li C."/>
            <person name="Zhang P."/>
            <person name="Huang Z."/>
            <person name="Berger S.L."/>
            <person name="Reinberg D."/>
            <person name="Wang J."/>
            <person name="Liebig J."/>
        </authorList>
    </citation>
    <scope>NUCLEOTIDE SEQUENCE [LARGE SCALE GENOMIC DNA]</scope>
    <source>
        <strain evidence="11">C129</strain>
    </source>
</reference>
<dbReference type="GO" id="GO:0005549">
    <property type="term" value="F:odorant binding"/>
    <property type="evidence" value="ECO:0007669"/>
    <property type="project" value="InterPro"/>
</dbReference>
<evidence type="ECO:0000256" key="3">
    <source>
        <dbReference type="ARBA" id="ARBA00022606"/>
    </source>
</evidence>
<gene>
    <name evidence="10" type="ORF">EAG_13788</name>
</gene>